<feature type="transmembrane region" description="Helical" evidence="6">
    <location>
        <begin position="373"/>
        <end position="397"/>
    </location>
</feature>
<accession>A0A4R6QPG1</accession>
<feature type="transmembrane region" description="Helical" evidence="6">
    <location>
        <begin position="303"/>
        <end position="326"/>
    </location>
</feature>
<feature type="transmembrane region" description="Helical" evidence="6">
    <location>
        <begin position="259"/>
        <end position="282"/>
    </location>
</feature>
<evidence type="ECO:0000256" key="4">
    <source>
        <dbReference type="ARBA" id="ARBA00022989"/>
    </source>
</evidence>
<evidence type="ECO:0000256" key="3">
    <source>
        <dbReference type="ARBA" id="ARBA00022692"/>
    </source>
</evidence>
<protein>
    <submittedName>
        <fullName evidence="7">O-antigen/teichoic acid export membrane protein</fullName>
    </submittedName>
</protein>
<evidence type="ECO:0000313" key="8">
    <source>
        <dbReference type="Proteomes" id="UP000295361"/>
    </source>
</evidence>
<proteinExistence type="predicted"/>
<dbReference type="InterPro" id="IPR050833">
    <property type="entry name" value="Poly_Biosynth_Transport"/>
</dbReference>
<evidence type="ECO:0000256" key="1">
    <source>
        <dbReference type="ARBA" id="ARBA00004651"/>
    </source>
</evidence>
<keyword evidence="2" id="KW-1003">Cell membrane</keyword>
<reference evidence="7 8" key="1">
    <citation type="submission" date="2019-03" db="EMBL/GenBank/DDBJ databases">
        <title>Genomic Encyclopedia of Type Strains, Phase IV (KMG-IV): sequencing the most valuable type-strain genomes for metagenomic binning, comparative biology and taxonomic classification.</title>
        <authorList>
            <person name="Goeker M."/>
        </authorList>
    </citation>
    <scope>NUCLEOTIDE SEQUENCE [LARGE SCALE GENOMIC DNA]</scope>
    <source>
        <strain evidence="7 8">DSM 16998</strain>
    </source>
</reference>
<name>A0A4R6QPG1_9BURK</name>
<evidence type="ECO:0000256" key="5">
    <source>
        <dbReference type="ARBA" id="ARBA00023136"/>
    </source>
</evidence>
<keyword evidence="5 6" id="KW-0472">Membrane</keyword>
<feature type="transmembrane region" description="Helical" evidence="6">
    <location>
        <begin position="20"/>
        <end position="42"/>
    </location>
</feature>
<dbReference type="AlphaFoldDB" id="A0A4R6QPG1"/>
<dbReference type="Proteomes" id="UP000295361">
    <property type="component" value="Unassembled WGS sequence"/>
</dbReference>
<dbReference type="PANTHER" id="PTHR30250:SF11">
    <property type="entry name" value="O-ANTIGEN TRANSPORTER-RELATED"/>
    <property type="match status" value="1"/>
</dbReference>
<keyword evidence="3 6" id="KW-0812">Transmembrane</keyword>
<feature type="transmembrane region" description="Helical" evidence="6">
    <location>
        <begin position="127"/>
        <end position="148"/>
    </location>
</feature>
<evidence type="ECO:0000256" key="6">
    <source>
        <dbReference type="SAM" id="Phobius"/>
    </source>
</evidence>
<comment type="caution">
    <text evidence="7">The sequence shown here is derived from an EMBL/GenBank/DDBJ whole genome shotgun (WGS) entry which is preliminary data.</text>
</comment>
<feature type="transmembrane region" description="Helical" evidence="6">
    <location>
        <begin position="48"/>
        <end position="71"/>
    </location>
</feature>
<feature type="transmembrane region" description="Helical" evidence="6">
    <location>
        <begin position="92"/>
        <end position="115"/>
    </location>
</feature>
<dbReference type="InParanoid" id="A0A4R6QPG1"/>
<keyword evidence="8" id="KW-1185">Reference proteome</keyword>
<feature type="transmembrane region" description="Helical" evidence="6">
    <location>
        <begin position="160"/>
        <end position="179"/>
    </location>
</feature>
<evidence type="ECO:0000256" key="2">
    <source>
        <dbReference type="ARBA" id="ARBA00022475"/>
    </source>
</evidence>
<comment type="subcellular location">
    <subcellularLocation>
        <location evidence="1">Cell membrane</location>
        <topology evidence="1">Multi-pass membrane protein</topology>
    </subcellularLocation>
</comment>
<feature type="transmembrane region" description="Helical" evidence="6">
    <location>
        <begin position="226"/>
        <end position="247"/>
    </location>
</feature>
<gene>
    <name evidence="7" type="ORF">DES47_103492</name>
</gene>
<feature type="transmembrane region" description="Helical" evidence="6">
    <location>
        <begin position="185"/>
        <end position="205"/>
    </location>
</feature>
<evidence type="ECO:0000313" key="7">
    <source>
        <dbReference type="EMBL" id="TDP71511.1"/>
    </source>
</evidence>
<dbReference type="Pfam" id="PF01943">
    <property type="entry name" value="Polysacc_synt"/>
    <property type="match status" value="1"/>
</dbReference>
<feature type="transmembrane region" description="Helical" evidence="6">
    <location>
        <begin position="338"/>
        <end position="361"/>
    </location>
</feature>
<dbReference type="PANTHER" id="PTHR30250">
    <property type="entry name" value="PST FAMILY PREDICTED COLANIC ACID TRANSPORTER"/>
    <property type="match status" value="1"/>
</dbReference>
<dbReference type="GO" id="GO:0005886">
    <property type="term" value="C:plasma membrane"/>
    <property type="evidence" value="ECO:0007669"/>
    <property type="project" value="UniProtKB-SubCell"/>
</dbReference>
<dbReference type="InterPro" id="IPR002797">
    <property type="entry name" value="Polysacc_synth"/>
</dbReference>
<sequence>MRGKDLYTMKKSLQQTACVALPKGLGGVLTVVLNSILLTHMAPADFGAYAICLTLVALADGVLGSAIDMSVIKLASVHRLSDLPRAAAVERWGVAVKLAASGALISVALLLAQQLSGALFKRPEPQLLMLALAVAAGVLLLRSAFLSLQLQQRFGAYAGLELLAQALRVGGIAAVLLWFQPSAQALMTVAALCTLTALLGAVWLVRPRWPRQDLLPRREGRELGQAVRWMFLTFAFSALLSRADLLLLTQFSSLEQVGLFAAAQVFAQIPELLGTYLAVVVSPKVAPASHAGTLRRLMSRVQGGLLALALLLLLAVPVLLHFGAAWLPRGYAGSAEVLMLLLAGSLAAMCAFPVAIPYLMFVKPDFIFKLDLYTLPLLLAAYYFAIPAAGAVGAAWVSGGARLLKLGLMQACAWNWARQGLPAGAATQ</sequence>
<organism evidence="7 8">
    <name type="scientific">Roseateles toxinivorans</name>
    <dbReference type="NCBI Taxonomy" id="270368"/>
    <lineage>
        <taxon>Bacteria</taxon>
        <taxon>Pseudomonadati</taxon>
        <taxon>Pseudomonadota</taxon>
        <taxon>Betaproteobacteria</taxon>
        <taxon>Burkholderiales</taxon>
        <taxon>Sphaerotilaceae</taxon>
        <taxon>Roseateles</taxon>
    </lineage>
</organism>
<keyword evidence="4 6" id="KW-1133">Transmembrane helix</keyword>
<dbReference type="EMBL" id="SNXS01000003">
    <property type="protein sequence ID" value="TDP71511.1"/>
    <property type="molecule type" value="Genomic_DNA"/>
</dbReference>